<evidence type="ECO:0000313" key="2">
    <source>
        <dbReference type="EMBL" id="HIX87180.1"/>
    </source>
</evidence>
<feature type="domain" description="Helix-turn-helix" evidence="1">
    <location>
        <begin position="45"/>
        <end position="94"/>
    </location>
</feature>
<dbReference type="Pfam" id="PF12728">
    <property type="entry name" value="HTH_17"/>
    <property type="match status" value="1"/>
</dbReference>
<sequence length="103" mass="11791">MVHSLQLTESQMSALTPLLTPLVDMVADRIVEQLLPAMANKEPRYYTRLETAQLLHVTLPTLHRLTKDGLITAKKVGNRILYEAEAIDEAVKENRMFKYKRAK</sequence>
<gene>
    <name evidence="2" type="ORF">H9848_11335</name>
</gene>
<dbReference type="AlphaFoldDB" id="A0A9D1XTH2"/>
<evidence type="ECO:0000313" key="3">
    <source>
        <dbReference type="Proteomes" id="UP000823847"/>
    </source>
</evidence>
<reference evidence="2" key="1">
    <citation type="journal article" date="2021" name="PeerJ">
        <title>Extensive microbial diversity within the chicken gut microbiome revealed by metagenomics and culture.</title>
        <authorList>
            <person name="Gilroy R."/>
            <person name="Ravi A."/>
            <person name="Getino M."/>
            <person name="Pursley I."/>
            <person name="Horton D.L."/>
            <person name="Alikhan N.F."/>
            <person name="Baker D."/>
            <person name="Gharbi K."/>
            <person name="Hall N."/>
            <person name="Watson M."/>
            <person name="Adriaenssens E.M."/>
            <person name="Foster-Nyarko E."/>
            <person name="Jarju S."/>
            <person name="Secka A."/>
            <person name="Antonio M."/>
            <person name="Oren A."/>
            <person name="Chaudhuri R.R."/>
            <person name="La Ragione R."/>
            <person name="Hildebrand F."/>
            <person name="Pallen M.J."/>
        </authorList>
    </citation>
    <scope>NUCLEOTIDE SEQUENCE</scope>
    <source>
        <strain evidence="2">ChiHecec2B26-12326</strain>
    </source>
</reference>
<comment type="caution">
    <text evidence="2">The sequence shown here is derived from an EMBL/GenBank/DDBJ whole genome shotgun (WGS) entry which is preliminary data.</text>
</comment>
<dbReference type="InterPro" id="IPR009061">
    <property type="entry name" value="DNA-bd_dom_put_sf"/>
</dbReference>
<organism evidence="2 3">
    <name type="scientific">Candidatus Parabacteroides intestinigallinarum</name>
    <dbReference type="NCBI Taxonomy" id="2838722"/>
    <lineage>
        <taxon>Bacteria</taxon>
        <taxon>Pseudomonadati</taxon>
        <taxon>Bacteroidota</taxon>
        <taxon>Bacteroidia</taxon>
        <taxon>Bacteroidales</taxon>
        <taxon>Tannerellaceae</taxon>
        <taxon>Parabacteroides</taxon>
    </lineage>
</organism>
<reference evidence="2" key="2">
    <citation type="submission" date="2021-04" db="EMBL/GenBank/DDBJ databases">
        <authorList>
            <person name="Gilroy R."/>
        </authorList>
    </citation>
    <scope>NUCLEOTIDE SEQUENCE</scope>
    <source>
        <strain evidence="2">ChiHecec2B26-12326</strain>
    </source>
</reference>
<accession>A0A9D1XTH2</accession>
<dbReference type="SUPFAM" id="SSF46955">
    <property type="entry name" value="Putative DNA-binding domain"/>
    <property type="match status" value="1"/>
</dbReference>
<name>A0A9D1XTH2_9BACT</name>
<proteinExistence type="predicted"/>
<protein>
    <submittedName>
        <fullName evidence="2">Helix-turn-helix domain-containing protein</fullName>
    </submittedName>
</protein>
<dbReference type="InterPro" id="IPR041657">
    <property type="entry name" value="HTH_17"/>
</dbReference>
<evidence type="ECO:0000259" key="1">
    <source>
        <dbReference type="Pfam" id="PF12728"/>
    </source>
</evidence>
<dbReference type="Proteomes" id="UP000823847">
    <property type="component" value="Unassembled WGS sequence"/>
</dbReference>
<dbReference type="EMBL" id="DXEN01000083">
    <property type="protein sequence ID" value="HIX87180.1"/>
    <property type="molecule type" value="Genomic_DNA"/>
</dbReference>